<evidence type="ECO:0000313" key="2">
    <source>
        <dbReference type="Proteomes" id="UP000830198"/>
    </source>
</evidence>
<name>A0ABY4I8Z8_CHIFI</name>
<keyword evidence="2" id="KW-1185">Reference proteome</keyword>
<organism evidence="1 2">
    <name type="scientific">Chitinophaga filiformis</name>
    <name type="common">Myxococcus filiformis</name>
    <name type="synonym">Flexibacter filiformis</name>
    <dbReference type="NCBI Taxonomy" id="104663"/>
    <lineage>
        <taxon>Bacteria</taxon>
        <taxon>Pseudomonadati</taxon>
        <taxon>Bacteroidota</taxon>
        <taxon>Chitinophagia</taxon>
        <taxon>Chitinophagales</taxon>
        <taxon>Chitinophagaceae</taxon>
        <taxon>Chitinophaga</taxon>
    </lineage>
</organism>
<sequence length="92" mass="10748">MKFYNNPEVINFRSFTVGHITINPFDNLVLWQLILIKQVIGDTKSFQQAIAKLRYADIVIGDLDPEKLLRKIIFTATIAEHRYRTEANLLDR</sequence>
<dbReference type="Proteomes" id="UP000830198">
    <property type="component" value="Chromosome"/>
</dbReference>
<evidence type="ECO:0000313" key="1">
    <source>
        <dbReference type="EMBL" id="UPK72133.1"/>
    </source>
</evidence>
<protein>
    <submittedName>
        <fullName evidence="1">Uncharacterized protein</fullName>
    </submittedName>
</protein>
<dbReference type="RefSeq" id="WP_247814217.1">
    <property type="nucleotide sequence ID" value="NZ_CP095855.1"/>
</dbReference>
<accession>A0ABY4I8Z8</accession>
<dbReference type="EMBL" id="CP095855">
    <property type="protein sequence ID" value="UPK72133.1"/>
    <property type="molecule type" value="Genomic_DNA"/>
</dbReference>
<reference evidence="1 2" key="1">
    <citation type="submission" date="2022-04" db="EMBL/GenBank/DDBJ databases">
        <title>The arsenic-methylating capacity of Chitinophaga filiformis YT5 during chitin decomposition.</title>
        <authorList>
            <person name="Chen G."/>
            <person name="Liang Y."/>
        </authorList>
    </citation>
    <scope>NUCLEOTIDE SEQUENCE [LARGE SCALE GENOMIC DNA]</scope>
    <source>
        <strain evidence="1 2">YT5</strain>
    </source>
</reference>
<proteinExistence type="predicted"/>
<gene>
    <name evidence="1" type="ORF">MYF79_12640</name>
</gene>